<proteinExistence type="predicted"/>
<evidence type="ECO:0000313" key="1">
    <source>
        <dbReference type="EMBL" id="SGY31663.1"/>
    </source>
</evidence>
<name>A0A2X0P1E6_9BASI</name>
<dbReference type="Proteomes" id="UP000249464">
    <property type="component" value="Unassembled WGS sequence"/>
</dbReference>
<dbReference type="EMBL" id="FQNC01000041">
    <property type="protein sequence ID" value="SGY31663.1"/>
    <property type="molecule type" value="Genomic_DNA"/>
</dbReference>
<sequence length="86" mass="10193">MACACKPFFRTRWLGGFLYQCRVTVQSKRTQLLEYLECLPPKLACACKPFFRTRWLGGFPYQCRKSFQSKRMQLLEYLEGLPREDG</sequence>
<evidence type="ECO:0000313" key="2">
    <source>
        <dbReference type="Proteomes" id="UP000249464"/>
    </source>
</evidence>
<accession>A0A2X0P1E6</accession>
<protein>
    <submittedName>
        <fullName evidence="1">BQ5605_C002g01249 protein</fullName>
    </submittedName>
</protein>
<reference evidence="1 2" key="1">
    <citation type="submission" date="2016-11" db="EMBL/GenBank/DDBJ databases">
        <authorList>
            <person name="Jaros S."/>
            <person name="Januszkiewicz K."/>
            <person name="Wedrychowicz H."/>
        </authorList>
    </citation>
    <scope>NUCLEOTIDE SEQUENCE [LARGE SCALE GENOMIC DNA]</scope>
</reference>
<keyword evidence="2" id="KW-1185">Reference proteome</keyword>
<dbReference type="AlphaFoldDB" id="A0A2X0P1E6"/>
<organism evidence="1 2">
    <name type="scientific">Microbotryum silenes-dioicae</name>
    <dbReference type="NCBI Taxonomy" id="796604"/>
    <lineage>
        <taxon>Eukaryota</taxon>
        <taxon>Fungi</taxon>
        <taxon>Dikarya</taxon>
        <taxon>Basidiomycota</taxon>
        <taxon>Pucciniomycotina</taxon>
        <taxon>Microbotryomycetes</taxon>
        <taxon>Microbotryales</taxon>
        <taxon>Microbotryaceae</taxon>
        <taxon>Microbotryum</taxon>
    </lineage>
</organism>
<gene>
    <name evidence="1" type="primary">BQ5605_C002g01249</name>
    <name evidence="1" type="ORF">BQ5605_C002G01249</name>
</gene>